<reference evidence="1" key="1">
    <citation type="submission" date="2012-03" db="EMBL/GenBank/DDBJ databases">
        <title>Functional metagenomics reveals considerable lignocellulase gene clusters in the gut microbiome of a wood-feeding higher termite.</title>
        <authorList>
            <person name="Liu N."/>
        </authorList>
    </citation>
    <scope>NUCLEOTIDE SEQUENCE</scope>
</reference>
<name>A0A806KIW5_9BACT</name>
<protein>
    <submittedName>
        <fullName evidence="1">Uncharacterized protein</fullName>
    </submittedName>
</protein>
<dbReference type="AlphaFoldDB" id="A0A806KIW5"/>
<sequence length="39" mass="4211">MQGSADDAYPVRTLGGADAAVPEKDKENVQFISVQFLNQ</sequence>
<accession>A0A806KIW5</accession>
<organism evidence="1">
    <name type="scientific">uncultured bacterium contig00009</name>
    <dbReference type="NCBI Taxonomy" id="1181501"/>
    <lineage>
        <taxon>Bacteria</taxon>
        <taxon>environmental samples</taxon>
    </lineage>
</organism>
<dbReference type="EMBL" id="JQ844213">
    <property type="protein sequence ID" value="AGS52820.1"/>
    <property type="molecule type" value="Genomic_DNA"/>
</dbReference>
<evidence type="ECO:0000313" key="1">
    <source>
        <dbReference type="EMBL" id="AGS52820.1"/>
    </source>
</evidence>
<proteinExistence type="predicted"/>